<comment type="caution">
    <text evidence="1">The sequence shown here is derived from an EMBL/GenBank/DDBJ whole genome shotgun (WGS) entry which is preliminary data.</text>
</comment>
<dbReference type="RefSeq" id="WP_148908017.1">
    <property type="nucleotide sequence ID" value="NZ_VNHX01000005.1"/>
</dbReference>
<name>A0A5S5DL33_9SPHI</name>
<dbReference type="InterPro" id="IPR008969">
    <property type="entry name" value="CarboxyPept-like_regulatory"/>
</dbReference>
<dbReference type="Gene3D" id="2.60.40.1120">
    <property type="entry name" value="Carboxypeptidase-like, regulatory domain"/>
    <property type="match status" value="1"/>
</dbReference>
<dbReference type="GO" id="GO:0004180">
    <property type="term" value="F:carboxypeptidase activity"/>
    <property type="evidence" value="ECO:0007669"/>
    <property type="project" value="UniProtKB-KW"/>
</dbReference>
<sequence length="231" mass="25722">MKKYMLAMVLLQVACASKDTTDGMGTVKGRVRQADGRPLAGVSILVDNSIFFNSHLSTKTDGQGYYTLTVPTGAWYAFAQLQKTYHGRRYTFYLHPENSASFGGEGGIRDFTWRLTGERPAPLTGYYGGLVTIDNSPGVYLESGDIVFRFTPQGARVDGSAGEPLTLRAEDGHQITDIPIGRYTVTAYYGPERLTLRRWNSDDTFQDALTFDFEPQIAGQCDNCFMLEYNR</sequence>
<keyword evidence="1" id="KW-0378">Hydrolase</keyword>
<evidence type="ECO:0000313" key="1">
    <source>
        <dbReference type="EMBL" id="TYP96627.1"/>
    </source>
</evidence>
<reference evidence="1 2" key="1">
    <citation type="submission" date="2019-07" db="EMBL/GenBank/DDBJ databases">
        <title>Genomic Encyclopedia of Archaeal and Bacterial Type Strains, Phase II (KMG-II): from individual species to whole genera.</title>
        <authorList>
            <person name="Goeker M."/>
        </authorList>
    </citation>
    <scope>NUCLEOTIDE SEQUENCE [LARGE SCALE GENOMIC DNA]</scope>
    <source>
        <strain evidence="1 2">DSM 18850</strain>
    </source>
</reference>
<dbReference type="EMBL" id="VNHX01000005">
    <property type="protein sequence ID" value="TYP96627.1"/>
    <property type="molecule type" value="Genomic_DNA"/>
</dbReference>
<dbReference type="OrthoDB" id="939978at2"/>
<keyword evidence="1" id="KW-0121">Carboxypeptidase</keyword>
<accession>A0A5S5DL33</accession>
<keyword evidence="2" id="KW-1185">Reference proteome</keyword>
<gene>
    <name evidence="1" type="ORF">BC792_105118</name>
</gene>
<organism evidence="1 2">
    <name type="scientific">Sphingobacterium allocomposti</name>
    <dbReference type="NCBI Taxonomy" id="415956"/>
    <lineage>
        <taxon>Bacteria</taxon>
        <taxon>Pseudomonadati</taxon>
        <taxon>Bacteroidota</taxon>
        <taxon>Sphingobacteriia</taxon>
        <taxon>Sphingobacteriales</taxon>
        <taxon>Sphingobacteriaceae</taxon>
        <taxon>Sphingobacterium</taxon>
    </lineage>
</organism>
<dbReference type="Pfam" id="PF13620">
    <property type="entry name" value="CarboxypepD_reg"/>
    <property type="match status" value="1"/>
</dbReference>
<dbReference type="Proteomes" id="UP000325105">
    <property type="component" value="Unassembled WGS sequence"/>
</dbReference>
<protein>
    <submittedName>
        <fullName evidence="1">Carboxypeptidase family protein</fullName>
    </submittedName>
</protein>
<proteinExistence type="predicted"/>
<evidence type="ECO:0000313" key="2">
    <source>
        <dbReference type="Proteomes" id="UP000325105"/>
    </source>
</evidence>
<dbReference type="SUPFAM" id="SSF49464">
    <property type="entry name" value="Carboxypeptidase regulatory domain-like"/>
    <property type="match status" value="1"/>
</dbReference>
<keyword evidence="1" id="KW-0645">Protease</keyword>
<dbReference type="AlphaFoldDB" id="A0A5S5DL33"/>